<keyword evidence="4" id="KW-1185">Reference proteome</keyword>
<evidence type="ECO:0000313" key="4">
    <source>
        <dbReference type="Proteomes" id="UP000252585"/>
    </source>
</evidence>
<dbReference type="PROSITE" id="PS51257">
    <property type="entry name" value="PROKAR_LIPOPROTEIN"/>
    <property type="match status" value="1"/>
</dbReference>
<dbReference type="EMBL" id="QPJJ01000002">
    <property type="protein sequence ID" value="RCW76959.1"/>
    <property type="molecule type" value="Genomic_DNA"/>
</dbReference>
<evidence type="ECO:0000313" key="3">
    <source>
        <dbReference type="EMBL" id="RCW76959.1"/>
    </source>
</evidence>
<feature type="region of interest" description="Disordered" evidence="1">
    <location>
        <begin position="21"/>
        <end position="42"/>
    </location>
</feature>
<name>A0A368YB84_9BACI</name>
<comment type="caution">
    <text evidence="3">The sequence shown here is derived from an EMBL/GenBank/DDBJ whole genome shotgun (WGS) entry which is preliminary data.</text>
</comment>
<proteinExistence type="predicted"/>
<feature type="chain" id="PRO_5016875813" description="Lipoprotein" evidence="2">
    <location>
        <begin position="26"/>
        <end position="122"/>
    </location>
</feature>
<evidence type="ECO:0000256" key="2">
    <source>
        <dbReference type="SAM" id="SignalP"/>
    </source>
</evidence>
<gene>
    <name evidence="3" type="ORF">DFR57_102234</name>
</gene>
<sequence>MRIFLILLTLILALLGCSSNEIDNAESPSNPTEKTNEEKAEANPDYHNMFIEDIKENSIVIAPHATDPEASYPVYEIFFNQNTKIEGNKQKFDELSINDDLKVWTKKIDDDKKIAVKIYVYK</sequence>
<feature type="compositionally biased region" description="Polar residues" evidence="1">
    <location>
        <begin position="21"/>
        <end position="33"/>
    </location>
</feature>
<dbReference type="RefSeq" id="WP_114351718.1">
    <property type="nucleotide sequence ID" value="NZ_QPJJ01000002.1"/>
</dbReference>
<feature type="signal peptide" evidence="2">
    <location>
        <begin position="1"/>
        <end position="25"/>
    </location>
</feature>
<organism evidence="3 4">
    <name type="scientific">Saliterribacillus persicus</name>
    <dbReference type="NCBI Taxonomy" id="930114"/>
    <lineage>
        <taxon>Bacteria</taxon>
        <taxon>Bacillati</taxon>
        <taxon>Bacillota</taxon>
        <taxon>Bacilli</taxon>
        <taxon>Bacillales</taxon>
        <taxon>Bacillaceae</taxon>
        <taxon>Saliterribacillus</taxon>
    </lineage>
</organism>
<protein>
    <recommendedName>
        <fullName evidence="5">Lipoprotein</fullName>
    </recommendedName>
</protein>
<evidence type="ECO:0000256" key="1">
    <source>
        <dbReference type="SAM" id="MobiDB-lite"/>
    </source>
</evidence>
<evidence type="ECO:0008006" key="5">
    <source>
        <dbReference type="Google" id="ProtNLM"/>
    </source>
</evidence>
<dbReference type="AlphaFoldDB" id="A0A368YB84"/>
<accession>A0A368YB84</accession>
<dbReference type="OrthoDB" id="2972954at2"/>
<dbReference type="Proteomes" id="UP000252585">
    <property type="component" value="Unassembled WGS sequence"/>
</dbReference>
<reference evidence="3 4" key="1">
    <citation type="submission" date="2018-07" db="EMBL/GenBank/DDBJ databases">
        <title>Genomic Encyclopedia of Type Strains, Phase IV (KMG-IV): sequencing the most valuable type-strain genomes for metagenomic binning, comparative biology and taxonomic classification.</title>
        <authorList>
            <person name="Goeker M."/>
        </authorList>
    </citation>
    <scope>NUCLEOTIDE SEQUENCE [LARGE SCALE GENOMIC DNA]</scope>
    <source>
        <strain evidence="3 4">DSM 27696</strain>
    </source>
</reference>
<keyword evidence="2" id="KW-0732">Signal</keyword>